<dbReference type="InterPro" id="IPR011010">
    <property type="entry name" value="DNA_brk_join_enz"/>
</dbReference>
<dbReference type="Gene3D" id="1.10.150.130">
    <property type="match status" value="1"/>
</dbReference>
<keyword evidence="9" id="KW-1185">Reference proteome</keyword>
<evidence type="ECO:0000256" key="2">
    <source>
        <dbReference type="ARBA" id="ARBA00022908"/>
    </source>
</evidence>
<dbReference type="SUPFAM" id="SSF56349">
    <property type="entry name" value="DNA breaking-rejoining enzymes"/>
    <property type="match status" value="1"/>
</dbReference>
<dbReference type="RefSeq" id="WP_006889568.1">
    <property type="nucleotide sequence ID" value="NZ_JH109152.1"/>
</dbReference>
<dbReference type="EMBL" id="JH109152">
    <property type="protein sequence ID" value="EGW21588.1"/>
    <property type="molecule type" value="Genomic_DNA"/>
</dbReference>
<dbReference type="Pfam" id="PF00589">
    <property type="entry name" value="Phage_integrase"/>
    <property type="match status" value="1"/>
</dbReference>
<reference evidence="8 9" key="1">
    <citation type="submission" date="2011-06" db="EMBL/GenBank/DDBJ databases">
        <title>Genomic sequence of Methylobacter tundripaludum SV96.</title>
        <authorList>
            <consortium name="US DOE Joint Genome Institute"/>
            <person name="Lucas S."/>
            <person name="Han J."/>
            <person name="Lapidus A."/>
            <person name="Cheng J.-F."/>
            <person name="Goodwin L."/>
            <person name="Pitluck S."/>
            <person name="Held B."/>
            <person name="Detter J.C."/>
            <person name="Han C."/>
            <person name="Tapia R."/>
            <person name="Land M."/>
            <person name="Hauser L."/>
            <person name="Kyrpides N."/>
            <person name="Ivanova N."/>
            <person name="Ovchinnikova G."/>
            <person name="Pagani I."/>
            <person name="Klotz M.G."/>
            <person name="Dispirito A.A."/>
            <person name="Murrell J.C."/>
            <person name="Dunfield P."/>
            <person name="Kalyuzhnaya M.G."/>
            <person name="Svenning M."/>
            <person name="Trotsenko Y.A."/>
            <person name="Stein L.Y."/>
            <person name="Woyke T."/>
        </authorList>
    </citation>
    <scope>NUCLEOTIDE SEQUENCE [LARGE SCALE GENOMIC DNA]</scope>
    <source>
        <strain evidence="9">ATCC BAA-1195 / DSM 17260 / SV96</strain>
    </source>
</reference>
<dbReference type="AlphaFoldDB" id="G3IUH8"/>
<dbReference type="GO" id="GO:0003677">
    <property type="term" value="F:DNA binding"/>
    <property type="evidence" value="ECO:0007669"/>
    <property type="project" value="UniProtKB-UniRule"/>
</dbReference>
<evidence type="ECO:0000256" key="1">
    <source>
        <dbReference type="ARBA" id="ARBA00008857"/>
    </source>
</evidence>
<evidence type="ECO:0000256" key="4">
    <source>
        <dbReference type="ARBA" id="ARBA00023172"/>
    </source>
</evidence>
<evidence type="ECO:0000313" key="9">
    <source>
        <dbReference type="Proteomes" id="UP000004664"/>
    </source>
</evidence>
<dbReference type="eggNOG" id="COG4974">
    <property type="taxonomic scope" value="Bacteria"/>
</dbReference>
<dbReference type="HOGENOM" id="CLU_027562_9_6_6"/>
<evidence type="ECO:0000259" key="7">
    <source>
        <dbReference type="PROSITE" id="PS51900"/>
    </source>
</evidence>
<dbReference type="CDD" id="cd00397">
    <property type="entry name" value="DNA_BRE_C"/>
    <property type="match status" value="1"/>
</dbReference>
<dbReference type="GO" id="GO:0015074">
    <property type="term" value="P:DNA integration"/>
    <property type="evidence" value="ECO:0007669"/>
    <property type="project" value="UniProtKB-KW"/>
</dbReference>
<dbReference type="Gene3D" id="1.10.443.10">
    <property type="entry name" value="Intergrase catalytic core"/>
    <property type="match status" value="1"/>
</dbReference>
<dbReference type="PROSITE" id="PS51900">
    <property type="entry name" value="CB"/>
    <property type="match status" value="1"/>
</dbReference>
<name>G3IUH8_METTV</name>
<dbReference type="OrthoDB" id="9801717at2"/>
<organism evidence="8 9">
    <name type="scientific">Methylobacter tundripaludum (strain ATCC BAA-1195 / DSM 17260 / SV96)</name>
    <dbReference type="NCBI Taxonomy" id="697282"/>
    <lineage>
        <taxon>Bacteria</taxon>
        <taxon>Pseudomonadati</taxon>
        <taxon>Pseudomonadota</taxon>
        <taxon>Gammaproteobacteria</taxon>
        <taxon>Methylococcales</taxon>
        <taxon>Methylococcaceae</taxon>
        <taxon>Methylobacter</taxon>
    </lineage>
</organism>
<sequence>MRLFLTDNTFKVHGQVYTGVPFLVDDEMALVNAPNDYLFYVSVVRGRTASAKTWQTYGNHLYEFFGFLESNDLRWDNVNQTHFAAWRDSMLTRGCVRSTVNQRLSAVSNFYRWALRDGLTHNLPFQTQEVWIAKPAGFLAHVDAKGNRFQANELTLRTAKGLPRFLLTEQAKQFVATLSPWRNRLMAYLMWLCGLRREEVTALNMRVLPNPSGHAPGKGLRMMLDAKITPTKGSKTRWVLVPYDLVVQLWDYMVFERPRLTKLYQNKHGKDETDLLFLTEYGNPISLEGMNNTFRKASEKSGVKCTPHMLRHTFGTYEFLRMSEHKSSDGALHWVRDRMGHSSSSITEVYIHAADLVSHDEIDGYQAEICELLKGDVNGYSS</sequence>
<keyword evidence="2" id="KW-0229">DNA integration</keyword>
<dbReference type="STRING" id="697282.Mettu_0356"/>
<dbReference type="PROSITE" id="PS51898">
    <property type="entry name" value="TYR_RECOMBINASE"/>
    <property type="match status" value="1"/>
</dbReference>
<feature type="domain" description="Tyr recombinase" evidence="6">
    <location>
        <begin position="161"/>
        <end position="363"/>
    </location>
</feature>
<dbReference type="GO" id="GO:0006310">
    <property type="term" value="P:DNA recombination"/>
    <property type="evidence" value="ECO:0007669"/>
    <property type="project" value="UniProtKB-KW"/>
</dbReference>
<protein>
    <submittedName>
        <fullName evidence="8">Integrase family protein</fullName>
    </submittedName>
</protein>
<dbReference type="InterPro" id="IPR004107">
    <property type="entry name" value="Integrase_SAM-like_N"/>
</dbReference>
<dbReference type="Proteomes" id="UP000004664">
    <property type="component" value="Unassembled WGS sequence"/>
</dbReference>
<dbReference type="InterPro" id="IPR010998">
    <property type="entry name" value="Integrase_recombinase_N"/>
</dbReference>
<keyword evidence="3 5" id="KW-0238">DNA-binding</keyword>
<dbReference type="InterPro" id="IPR044068">
    <property type="entry name" value="CB"/>
</dbReference>
<dbReference type="Pfam" id="PF02899">
    <property type="entry name" value="Phage_int_SAM_1"/>
    <property type="match status" value="1"/>
</dbReference>
<dbReference type="InterPro" id="IPR013762">
    <property type="entry name" value="Integrase-like_cat_sf"/>
</dbReference>
<evidence type="ECO:0000313" key="8">
    <source>
        <dbReference type="EMBL" id="EGW21588.1"/>
    </source>
</evidence>
<accession>G3IUH8</accession>
<feature type="domain" description="Core-binding (CB)" evidence="7">
    <location>
        <begin position="28"/>
        <end position="115"/>
    </location>
</feature>
<dbReference type="PANTHER" id="PTHR30349">
    <property type="entry name" value="PHAGE INTEGRASE-RELATED"/>
    <property type="match status" value="1"/>
</dbReference>
<dbReference type="InterPro" id="IPR002104">
    <property type="entry name" value="Integrase_catalytic"/>
</dbReference>
<evidence type="ECO:0000256" key="3">
    <source>
        <dbReference type="ARBA" id="ARBA00023125"/>
    </source>
</evidence>
<comment type="similarity">
    <text evidence="1">Belongs to the 'phage' integrase family.</text>
</comment>
<keyword evidence="4" id="KW-0233">DNA recombination</keyword>
<dbReference type="InterPro" id="IPR050090">
    <property type="entry name" value="Tyrosine_recombinase_XerCD"/>
</dbReference>
<evidence type="ECO:0000256" key="5">
    <source>
        <dbReference type="PROSITE-ProRule" id="PRU01248"/>
    </source>
</evidence>
<dbReference type="PANTHER" id="PTHR30349:SF64">
    <property type="entry name" value="PROPHAGE INTEGRASE INTD-RELATED"/>
    <property type="match status" value="1"/>
</dbReference>
<proteinExistence type="inferred from homology"/>
<gene>
    <name evidence="8" type="ORF">Mettu_0356</name>
</gene>
<evidence type="ECO:0000259" key="6">
    <source>
        <dbReference type="PROSITE" id="PS51898"/>
    </source>
</evidence>